<dbReference type="OMA" id="SCNMISD"/>
<keyword evidence="4" id="KW-1185">Reference proteome</keyword>
<dbReference type="Pfam" id="PF03893">
    <property type="entry name" value="Lipase3_N"/>
    <property type="match status" value="1"/>
</dbReference>
<dbReference type="STRING" id="39946.B8B610"/>
<dbReference type="InterPro" id="IPR002921">
    <property type="entry name" value="Fungal_lipase-type"/>
</dbReference>
<dbReference type="InterPro" id="IPR005592">
    <property type="entry name" value="Mono/diacylglycerol_lipase_N"/>
</dbReference>
<dbReference type="AlphaFoldDB" id="B8B610"/>
<dbReference type="Proteomes" id="UP000007015">
    <property type="component" value="Chromosome 7"/>
</dbReference>
<evidence type="ECO:0000313" key="4">
    <source>
        <dbReference type="Proteomes" id="UP000007015"/>
    </source>
</evidence>
<evidence type="ECO:0000313" key="3">
    <source>
        <dbReference type="EMBL" id="EEC82028.1"/>
    </source>
</evidence>
<evidence type="ECO:0000259" key="2">
    <source>
        <dbReference type="Pfam" id="PF03893"/>
    </source>
</evidence>
<gene>
    <name evidence="3" type="ORF">OsI_25998</name>
</gene>
<dbReference type="PANTHER" id="PTHR46398:SF4">
    <property type="entry name" value="ALPHA_BETA-HYDROLASES SUPERFAMILY PROTEIN"/>
    <property type="match status" value="1"/>
</dbReference>
<protein>
    <recommendedName>
        <fullName evidence="5">Fungal lipase-like domain-containing protein</fullName>
    </recommendedName>
</protein>
<feature type="domain" description="Fungal lipase-type" evidence="1">
    <location>
        <begin position="219"/>
        <end position="352"/>
    </location>
</feature>
<dbReference type="EMBL" id="CM000132">
    <property type="protein sequence ID" value="EEC82028.1"/>
    <property type="molecule type" value="Genomic_DNA"/>
</dbReference>
<name>B8B610_ORYSI</name>
<evidence type="ECO:0008006" key="5">
    <source>
        <dbReference type="Google" id="ProtNLM"/>
    </source>
</evidence>
<accession>B8B610</accession>
<dbReference type="Gene3D" id="3.40.50.1820">
    <property type="entry name" value="alpha/beta hydrolase"/>
    <property type="match status" value="1"/>
</dbReference>
<proteinExistence type="predicted"/>
<reference evidence="3 4" key="1">
    <citation type="journal article" date="2005" name="PLoS Biol.">
        <title>The genomes of Oryza sativa: a history of duplications.</title>
        <authorList>
            <person name="Yu J."/>
            <person name="Wang J."/>
            <person name="Lin W."/>
            <person name="Li S."/>
            <person name="Li H."/>
            <person name="Zhou J."/>
            <person name="Ni P."/>
            <person name="Dong W."/>
            <person name="Hu S."/>
            <person name="Zeng C."/>
            <person name="Zhang J."/>
            <person name="Zhang Y."/>
            <person name="Li R."/>
            <person name="Xu Z."/>
            <person name="Li S."/>
            <person name="Li X."/>
            <person name="Zheng H."/>
            <person name="Cong L."/>
            <person name="Lin L."/>
            <person name="Yin J."/>
            <person name="Geng J."/>
            <person name="Li G."/>
            <person name="Shi J."/>
            <person name="Liu J."/>
            <person name="Lv H."/>
            <person name="Li J."/>
            <person name="Wang J."/>
            <person name="Deng Y."/>
            <person name="Ran L."/>
            <person name="Shi X."/>
            <person name="Wang X."/>
            <person name="Wu Q."/>
            <person name="Li C."/>
            <person name="Ren X."/>
            <person name="Wang J."/>
            <person name="Wang X."/>
            <person name="Li D."/>
            <person name="Liu D."/>
            <person name="Zhang X."/>
            <person name="Ji Z."/>
            <person name="Zhao W."/>
            <person name="Sun Y."/>
            <person name="Zhang Z."/>
            <person name="Bao J."/>
            <person name="Han Y."/>
            <person name="Dong L."/>
            <person name="Ji J."/>
            <person name="Chen P."/>
            <person name="Wu S."/>
            <person name="Liu J."/>
            <person name="Xiao Y."/>
            <person name="Bu D."/>
            <person name="Tan J."/>
            <person name="Yang L."/>
            <person name="Ye C."/>
            <person name="Zhang J."/>
            <person name="Xu J."/>
            <person name="Zhou Y."/>
            <person name="Yu Y."/>
            <person name="Zhang B."/>
            <person name="Zhuang S."/>
            <person name="Wei H."/>
            <person name="Liu B."/>
            <person name="Lei M."/>
            <person name="Yu H."/>
            <person name="Li Y."/>
            <person name="Xu H."/>
            <person name="Wei S."/>
            <person name="He X."/>
            <person name="Fang L."/>
            <person name="Zhang Z."/>
            <person name="Zhang Y."/>
            <person name="Huang X."/>
            <person name="Su Z."/>
            <person name="Tong W."/>
            <person name="Li J."/>
            <person name="Tong Z."/>
            <person name="Li S."/>
            <person name="Ye J."/>
            <person name="Wang L."/>
            <person name="Fang L."/>
            <person name="Lei T."/>
            <person name="Chen C."/>
            <person name="Chen H."/>
            <person name="Xu Z."/>
            <person name="Li H."/>
            <person name="Huang H."/>
            <person name="Zhang F."/>
            <person name="Xu H."/>
            <person name="Li N."/>
            <person name="Zhao C."/>
            <person name="Li S."/>
            <person name="Dong L."/>
            <person name="Huang Y."/>
            <person name="Li L."/>
            <person name="Xi Y."/>
            <person name="Qi Q."/>
            <person name="Li W."/>
            <person name="Zhang B."/>
            <person name="Hu W."/>
            <person name="Zhang Y."/>
            <person name="Tian X."/>
            <person name="Jiao Y."/>
            <person name="Liang X."/>
            <person name="Jin J."/>
            <person name="Gao L."/>
            <person name="Zheng W."/>
            <person name="Hao B."/>
            <person name="Liu S."/>
            <person name="Wang W."/>
            <person name="Yuan L."/>
            <person name="Cao M."/>
            <person name="McDermott J."/>
            <person name="Samudrala R."/>
            <person name="Wang J."/>
            <person name="Wong G.K."/>
            <person name="Yang H."/>
        </authorList>
    </citation>
    <scope>NUCLEOTIDE SEQUENCE [LARGE SCALE GENOMIC DNA]</scope>
    <source>
        <strain evidence="4">cv. 93-11</strain>
    </source>
</reference>
<dbReference type="SUPFAM" id="SSF53474">
    <property type="entry name" value="alpha/beta-Hydrolases"/>
    <property type="match status" value="1"/>
</dbReference>
<dbReference type="GO" id="GO:0016042">
    <property type="term" value="P:lipid catabolic process"/>
    <property type="evidence" value="ECO:0007669"/>
    <property type="project" value="InterPro"/>
</dbReference>
<dbReference type="PANTHER" id="PTHR46398">
    <property type="entry name" value="ALPHA/BETA-HYDROLASES SUPERFAMILY PROTEIN"/>
    <property type="match status" value="1"/>
</dbReference>
<dbReference type="Gramene" id="BGIOSGA025696-TA">
    <property type="protein sequence ID" value="BGIOSGA025696-PA"/>
    <property type="gene ID" value="BGIOSGA025696"/>
</dbReference>
<dbReference type="HOGENOM" id="CLU_032757_2_0_1"/>
<dbReference type="InterPro" id="IPR029058">
    <property type="entry name" value="AB_hydrolase_fold"/>
</dbReference>
<dbReference type="Pfam" id="PF01764">
    <property type="entry name" value="Lipase_3"/>
    <property type="match status" value="1"/>
</dbReference>
<evidence type="ECO:0000259" key="1">
    <source>
        <dbReference type="Pfam" id="PF01764"/>
    </source>
</evidence>
<dbReference type="CDD" id="cd00519">
    <property type="entry name" value="Lipase_3"/>
    <property type="match status" value="1"/>
</dbReference>
<feature type="domain" description="Mono-/di-acylglycerol lipase N-terminal" evidence="2">
    <location>
        <begin position="120"/>
        <end position="185"/>
    </location>
</feature>
<organism evidence="3 4">
    <name type="scientific">Oryza sativa subsp. indica</name>
    <name type="common">Rice</name>
    <dbReference type="NCBI Taxonomy" id="39946"/>
    <lineage>
        <taxon>Eukaryota</taxon>
        <taxon>Viridiplantae</taxon>
        <taxon>Streptophyta</taxon>
        <taxon>Embryophyta</taxon>
        <taxon>Tracheophyta</taxon>
        <taxon>Spermatophyta</taxon>
        <taxon>Magnoliopsida</taxon>
        <taxon>Liliopsida</taxon>
        <taxon>Poales</taxon>
        <taxon>Poaceae</taxon>
        <taxon>BOP clade</taxon>
        <taxon>Oryzoideae</taxon>
        <taxon>Oryzeae</taxon>
        <taxon>Oryzinae</taxon>
        <taxon>Oryza</taxon>
        <taxon>Oryza sativa</taxon>
    </lineage>
</organism>
<sequence>MEEILQMEEIFMEEVNRNHFIFFYFNDGAKLEKLLGFNPEKVLVQVELQEEGEGEGGRGGAGAALAPDGGGGGGAVGGGGRGRVGAGAAPGGGGGGGAASGGGSGSNTNVMSIACCLPVVECVYCLACARWACQHCFHTGGYDSETWGLASPNEFEPVPRLCRLILAVYEDDLEHPQWAPPGGYGIEPRWVVHRKTYEHTGGHAPTYLLYVDHHHSDVVLAVRGMNMAKESDYAVLLDNSLGQRRFDGGYVHNGLLKAAEWLFDAECDVLRDLLERNPGYTLTFTGHSLGSGVVAMLALVAVHNRDRLGGVERKRIRCFAMAPARCMSLNLAVRYADVINSVILQDDFLPRTDTPLEDVFKSLVWCLIDTCIPESVMLRDPRRLYAPGRLYHIVERKPFRCGRYPPVVRTAVPVDGRFEHIVLSCNMISDHAIIWIEREAQRGLDLMLENERTMKPPETQRMDDEIAIKRDHDEEQKAALRRAVALGVADVNVPSTYGTFSENMTPEADEASPILPDSGRRRTVWDEWIARIFEKDESGKMIPRT</sequence>